<dbReference type="OrthoDB" id="5061044at2"/>
<protein>
    <submittedName>
        <fullName evidence="2">Uncharacterized protein</fullName>
    </submittedName>
</protein>
<reference evidence="2 3" key="1">
    <citation type="submission" date="2016-04" db="EMBL/GenBank/DDBJ databases">
        <title>Peptidophaga gingivicola gen. nov., sp. nov., isolated from human subgingival plaque.</title>
        <authorList>
            <person name="Beall C.J."/>
            <person name="Mokrzan E.M."/>
            <person name="Griffen A.L."/>
            <person name="Leys E.J."/>
        </authorList>
    </citation>
    <scope>NUCLEOTIDE SEQUENCE [LARGE SCALE GENOMIC DNA]</scope>
    <source>
        <strain evidence="2 3">BA112</strain>
    </source>
</reference>
<accession>A0A179B2M9</accession>
<evidence type="ECO:0000313" key="3">
    <source>
        <dbReference type="Proteomes" id="UP000078368"/>
    </source>
</evidence>
<sequence length="476" mass="51531">MAYDPKKEYDYKDVPELVGYLKRSAIDAYMISENSGITSHCTIMDDRYVVSFPIPLVGSSDRDIARPGMDGQGGGEALDSGSGGGGADCTSEFDKIRWSIDKIVEPWKQLPDPKNVDNEIEKWITAVSPLAKEPKTVGNKSTGGGTIFTNLDQAGKALGNMSGEVIHKVEAFVAKLASVTGGLHDKTMVLGGALNSEMKMFEETRTSVVKALQQGIKVFDAVALSEREGFKMVLEIVSATIDAAFIFTAPEVVIERKLLQTSSRALQTLKSSQDAMVDDEKVDSYDSAISQLDSAFEAINKSVTKAEKGVESMLIGNLDSMSQSDHRKYYDVTMDPIDSSAIEPAPELNVDHGKAKGVCRKFGDVRTSVIEAKDSLPRVSMFTCLLRSGVIGIGSYGPAHAFSDLNVRIEKLLANLADDIENEAKNFDLAVEAIVSEDAQARSRLQETVDYIKGNPGDPWAESKPAPQRVKGNTIV</sequence>
<dbReference type="EMBL" id="LVZK01000001">
    <property type="protein sequence ID" value="OAP85932.1"/>
    <property type="molecule type" value="Genomic_DNA"/>
</dbReference>
<feature type="region of interest" description="Disordered" evidence="1">
    <location>
        <begin position="454"/>
        <end position="476"/>
    </location>
</feature>
<dbReference type="Proteomes" id="UP000078368">
    <property type="component" value="Unassembled WGS sequence"/>
</dbReference>
<feature type="compositionally biased region" description="Gly residues" evidence="1">
    <location>
        <begin position="70"/>
        <end position="87"/>
    </location>
</feature>
<dbReference type="RefSeq" id="WP_064230863.1">
    <property type="nucleotide sequence ID" value="NZ_LVZK01000001.1"/>
</dbReference>
<dbReference type="AlphaFoldDB" id="A0A179B2M9"/>
<keyword evidence="3" id="KW-1185">Reference proteome</keyword>
<proteinExistence type="predicted"/>
<feature type="region of interest" description="Disordered" evidence="1">
    <location>
        <begin position="61"/>
        <end position="88"/>
    </location>
</feature>
<evidence type="ECO:0000313" key="2">
    <source>
        <dbReference type="EMBL" id="OAP85932.1"/>
    </source>
</evidence>
<evidence type="ECO:0000256" key="1">
    <source>
        <dbReference type="SAM" id="MobiDB-lite"/>
    </source>
</evidence>
<gene>
    <name evidence="2" type="ORF">A4H34_01700</name>
</gene>
<name>A0A179B2M9_9ACTO</name>
<comment type="caution">
    <text evidence="2">The sequence shown here is derived from an EMBL/GenBank/DDBJ whole genome shotgun (WGS) entry which is preliminary data.</text>
</comment>
<organism evidence="2 3">
    <name type="scientific">Peptidiphaga gingivicola</name>
    <dbReference type="NCBI Taxonomy" id="2741497"/>
    <lineage>
        <taxon>Bacteria</taxon>
        <taxon>Bacillati</taxon>
        <taxon>Actinomycetota</taxon>
        <taxon>Actinomycetes</taxon>
        <taxon>Actinomycetales</taxon>
        <taxon>Actinomycetaceae</taxon>
        <taxon>Peptidiphaga</taxon>
    </lineage>
</organism>